<dbReference type="EMBL" id="BMLT01000021">
    <property type="protein sequence ID" value="GGO89202.1"/>
    <property type="molecule type" value="Genomic_DNA"/>
</dbReference>
<comment type="caution">
    <text evidence="1">The sequence shown here is derived from an EMBL/GenBank/DDBJ whole genome shotgun (WGS) entry which is preliminary data.</text>
</comment>
<organism evidence="1 2">
    <name type="scientific">Marinobacterium nitratireducens</name>
    <dbReference type="NCBI Taxonomy" id="518897"/>
    <lineage>
        <taxon>Bacteria</taxon>
        <taxon>Pseudomonadati</taxon>
        <taxon>Pseudomonadota</taxon>
        <taxon>Gammaproteobacteria</taxon>
        <taxon>Oceanospirillales</taxon>
        <taxon>Oceanospirillaceae</taxon>
        <taxon>Marinobacterium</taxon>
    </lineage>
</organism>
<dbReference type="AlphaFoldDB" id="A0A917ZSA5"/>
<reference evidence="1 2" key="1">
    <citation type="journal article" date="2014" name="Int. J. Syst. Evol. Microbiol.">
        <title>Complete genome sequence of Corynebacterium casei LMG S-19264T (=DSM 44701T), isolated from a smear-ripened cheese.</title>
        <authorList>
            <consortium name="US DOE Joint Genome Institute (JGI-PGF)"/>
            <person name="Walter F."/>
            <person name="Albersmeier A."/>
            <person name="Kalinowski J."/>
            <person name="Ruckert C."/>
        </authorList>
    </citation>
    <scope>NUCLEOTIDE SEQUENCE [LARGE SCALE GENOMIC DNA]</scope>
    <source>
        <strain evidence="1 2">CGMCC 1.7286</strain>
    </source>
</reference>
<name>A0A917ZSA5_9GAMM</name>
<proteinExistence type="predicted"/>
<evidence type="ECO:0000313" key="1">
    <source>
        <dbReference type="EMBL" id="GGO89202.1"/>
    </source>
</evidence>
<accession>A0A917ZSA5</accession>
<protein>
    <submittedName>
        <fullName evidence="1">Uncharacterized protein</fullName>
    </submittedName>
</protein>
<keyword evidence="2" id="KW-1185">Reference proteome</keyword>
<evidence type="ECO:0000313" key="2">
    <source>
        <dbReference type="Proteomes" id="UP000599578"/>
    </source>
</evidence>
<gene>
    <name evidence="1" type="ORF">GCM10011348_46400</name>
</gene>
<dbReference type="Proteomes" id="UP000599578">
    <property type="component" value="Unassembled WGS sequence"/>
</dbReference>
<dbReference type="RefSeq" id="WP_188863026.1">
    <property type="nucleotide sequence ID" value="NZ_BMLT01000021.1"/>
</dbReference>
<sequence>MSDGILTEVDLRDWHPASTLPTPGAPLIVRLDDGSEVDAIRPRYVESYSVDPDYRDMCGNQFSNVREWSIK</sequence>